<reference evidence="2 3" key="1">
    <citation type="submission" date="2019-12" db="EMBL/GenBank/DDBJ databases">
        <title>Whole-genome sequencing of Allorhizobium vitis.</title>
        <authorList>
            <person name="Gan H.M."/>
            <person name="Szegedi E."/>
            <person name="Burr T."/>
            <person name="Savka M.A."/>
        </authorList>
    </citation>
    <scope>NUCLEOTIDE SEQUENCE [LARGE SCALE GENOMIC DNA]</scope>
    <source>
        <strain evidence="2 3">CG989</strain>
    </source>
</reference>
<evidence type="ECO:0000259" key="1">
    <source>
        <dbReference type="Pfam" id="PF13271"/>
    </source>
</evidence>
<accession>A0AAE4WBW3</accession>
<gene>
    <name evidence="2" type="ORF">GOZ95_06020</name>
</gene>
<organism evidence="2 3">
    <name type="scientific">Agrobacterium vitis</name>
    <name type="common">Rhizobium vitis</name>
    <dbReference type="NCBI Taxonomy" id="373"/>
    <lineage>
        <taxon>Bacteria</taxon>
        <taxon>Pseudomonadati</taxon>
        <taxon>Pseudomonadota</taxon>
        <taxon>Alphaproteobacteria</taxon>
        <taxon>Hyphomicrobiales</taxon>
        <taxon>Rhizobiaceae</taxon>
        <taxon>Rhizobium/Agrobacterium group</taxon>
        <taxon>Agrobacterium</taxon>
    </lineage>
</organism>
<sequence length="322" mass="37080">MQNKIYQVFVSSTYKDLQDERRLVAEAISKSGQMPAGMEYFPATSQQQLEYIKRVIDRCDYYIILVAGRYGSISPSGYSFTEEEYRYAISKGMPVLAFLHENIGDIALSKVENDPCIRKKLEEFRDELCKDRIVDFWKVGGDLPAKVTVALMNAINLTPAVGWIRGDQAIDPKVYEERDRLRRKIIELEADDRPLEFNFPNNLESINKTIQFEATVNFLEEKIGNSKSKVLRTLNFEFGITWKEIFQCISEILKAPTSEYVISKALEKYAKKLHKEKNKEESEEISIEIKNINVKDIANQLTSYDLITSEGYRSTAGLMKVF</sequence>
<protein>
    <submittedName>
        <fullName evidence="2">DUF4062 domain-containing protein</fullName>
    </submittedName>
</protein>
<dbReference type="InterPro" id="IPR025139">
    <property type="entry name" value="DUF4062"/>
</dbReference>
<dbReference type="Pfam" id="PF13271">
    <property type="entry name" value="DUF4062"/>
    <property type="match status" value="1"/>
</dbReference>
<proteinExistence type="predicted"/>
<comment type="caution">
    <text evidence="2">The sequence shown here is derived from an EMBL/GenBank/DDBJ whole genome shotgun (WGS) entry which is preliminary data.</text>
</comment>
<name>A0AAE4WBW3_AGRVI</name>
<dbReference type="EMBL" id="WPHM01000003">
    <property type="protein sequence ID" value="MUZ57015.1"/>
    <property type="molecule type" value="Genomic_DNA"/>
</dbReference>
<evidence type="ECO:0000313" key="2">
    <source>
        <dbReference type="EMBL" id="MUZ57015.1"/>
    </source>
</evidence>
<dbReference type="AlphaFoldDB" id="A0AAE4WBW3"/>
<feature type="domain" description="DUF4062" evidence="1">
    <location>
        <begin position="7"/>
        <end position="88"/>
    </location>
</feature>
<dbReference type="RefSeq" id="WP_156547586.1">
    <property type="nucleotide sequence ID" value="NZ_JABAEJ010000004.1"/>
</dbReference>
<dbReference type="Proteomes" id="UP000436692">
    <property type="component" value="Unassembled WGS sequence"/>
</dbReference>
<evidence type="ECO:0000313" key="3">
    <source>
        <dbReference type="Proteomes" id="UP000436692"/>
    </source>
</evidence>